<evidence type="ECO:0000313" key="9">
    <source>
        <dbReference type="Proteomes" id="UP000703661"/>
    </source>
</evidence>
<gene>
    <name evidence="8" type="ORF">BGZ80_004201</name>
</gene>
<sequence length="239" mass="26788">MTVESYPEHYNAIKDVVLTDFLNKDNTETTFKASEIWKEKPTIVVVIRRPGCPFCREEAHILDEHRDIIEKEMGFRMIVVVHEKLGASTFKGDYWNGGELYWDGSKGFYKALGGGQLRWARFDQLVRPSLWLNTFRNWRSGVKGNLLVGEGRIFGGLYIVRKGDEGVAYKFEETVLGNLAPISDILKVCSQISGVGLKEASLRRAKVQEAKVQERAQAAASAGQTDCDGDVCVLPLSKL</sequence>
<accession>A0A9P6MN37</accession>
<dbReference type="PANTHER" id="PTHR28630">
    <property type="match status" value="1"/>
</dbReference>
<dbReference type="AlphaFoldDB" id="A0A9P6MN37"/>
<keyword evidence="9" id="KW-1185">Reference proteome</keyword>
<dbReference type="InterPro" id="IPR036249">
    <property type="entry name" value="Thioredoxin-like_sf"/>
</dbReference>
<evidence type="ECO:0000256" key="5">
    <source>
        <dbReference type="ARBA" id="ARBA00023849"/>
    </source>
</evidence>
<evidence type="ECO:0000256" key="3">
    <source>
        <dbReference type="ARBA" id="ARBA00023284"/>
    </source>
</evidence>
<proteinExistence type="inferred from homology"/>
<dbReference type="EMBL" id="JAAAID010002169">
    <property type="protein sequence ID" value="KAG0007807.1"/>
    <property type="molecule type" value="Genomic_DNA"/>
</dbReference>
<reference evidence="8" key="1">
    <citation type="journal article" date="2020" name="Fungal Divers.">
        <title>Resolving the Mortierellaceae phylogeny through synthesis of multi-gene phylogenetics and phylogenomics.</title>
        <authorList>
            <person name="Vandepol N."/>
            <person name="Liber J."/>
            <person name="Desiro A."/>
            <person name="Na H."/>
            <person name="Kennedy M."/>
            <person name="Barry K."/>
            <person name="Grigoriev I.V."/>
            <person name="Miller A.N."/>
            <person name="O'Donnell K."/>
            <person name="Stajich J.E."/>
            <person name="Bonito G."/>
        </authorList>
    </citation>
    <scope>NUCLEOTIDE SEQUENCE</scope>
    <source>
        <strain evidence="8">NRRL 2769</strain>
    </source>
</reference>
<dbReference type="Proteomes" id="UP000703661">
    <property type="component" value="Unassembled WGS sequence"/>
</dbReference>
<protein>
    <recommendedName>
        <fullName evidence="5">Peroxiredoxin-like 2A</fullName>
    </recommendedName>
    <alternativeName>
        <fullName evidence="7">Peroxiredoxin-like 2 activated in M-CSF stimulated monocytes</fullName>
    </alternativeName>
    <alternativeName>
        <fullName evidence="6">Redox-regulatory protein FAM213A</fullName>
    </alternativeName>
</protein>
<dbReference type="PANTHER" id="PTHR28630:SF31">
    <property type="entry name" value="PEROXIREDOXIN-LIKE 2A"/>
    <property type="match status" value="1"/>
</dbReference>
<evidence type="ECO:0000256" key="4">
    <source>
        <dbReference type="ARBA" id="ARBA00023787"/>
    </source>
</evidence>
<organism evidence="8 9">
    <name type="scientific">Entomortierella chlamydospora</name>
    <dbReference type="NCBI Taxonomy" id="101097"/>
    <lineage>
        <taxon>Eukaryota</taxon>
        <taxon>Fungi</taxon>
        <taxon>Fungi incertae sedis</taxon>
        <taxon>Mucoromycota</taxon>
        <taxon>Mortierellomycotina</taxon>
        <taxon>Mortierellomycetes</taxon>
        <taxon>Mortierellales</taxon>
        <taxon>Mortierellaceae</taxon>
        <taxon>Entomortierella</taxon>
    </lineage>
</organism>
<dbReference type="SUPFAM" id="SSF52833">
    <property type="entry name" value="Thioredoxin-like"/>
    <property type="match status" value="1"/>
</dbReference>
<evidence type="ECO:0000256" key="6">
    <source>
        <dbReference type="ARBA" id="ARBA00032058"/>
    </source>
</evidence>
<dbReference type="OrthoDB" id="40334at2759"/>
<evidence type="ECO:0000256" key="7">
    <source>
        <dbReference type="ARBA" id="ARBA00032129"/>
    </source>
</evidence>
<dbReference type="Gene3D" id="3.40.30.10">
    <property type="entry name" value="Glutaredoxin"/>
    <property type="match status" value="1"/>
</dbReference>
<name>A0A9P6MN37_9FUNG</name>
<comment type="similarity">
    <text evidence="4">Belongs to the peroxiredoxin-like PRXL2 family. PRXL2A subfamily.</text>
</comment>
<dbReference type="Pfam" id="PF13911">
    <property type="entry name" value="AhpC-TSA_2"/>
    <property type="match status" value="1"/>
</dbReference>
<evidence type="ECO:0000256" key="2">
    <source>
        <dbReference type="ARBA" id="ARBA00022490"/>
    </source>
</evidence>
<comment type="subcellular location">
    <subcellularLocation>
        <location evidence="1">Cytoplasm</location>
    </subcellularLocation>
</comment>
<evidence type="ECO:0000256" key="1">
    <source>
        <dbReference type="ARBA" id="ARBA00004496"/>
    </source>
</evidence>
<keyword evidence="3" id="KW-0676">Redox-active center</keyword>
<keyword evidence="2" id="KW-0963">Cytoplasm</keyword>
<dbReference type="InterPro" id="IPR032801">
    <property type="entry name" value="PXL2A/B/C"/>
</dbReference>
<dbReference type="GO" id="GO:0005737">
    <property type="term" value="C:cytoplasm"/>
    <property type="evidence" value="ECO:0007669"/>
    <property type="project" value="UniProtKB-SubCell"/>
</dbReference>
<comment type="caution">
    <text evidence="8">The sequence shown here is derived from an EMBL/GenBank/DDBJ whole genome shotgun (WGS) entry which is preliminary data.</text>
</comment>
<evidence type="ECO:0000313" key="8">
    <source>
        <dbReference type="EMBL" id="KAG0007807.1"/>
    </source>
</evidence>